<reference evidence="12" key="1">
    <citation type="submission" date="2017-02" db="EMBL/GenBank/DDBJ databases">
        <authorList>
            <person name="Rodrigo-Torres L."/>
            <person name="Arahal R.D."/>
            <person name="Lucena T."/>
        </authorList>
    </citation>
    <scope>NUCLEOTIDE SEQUENCE [LARGE SCALE GENOMIC DNA]</scope>
    <source>
        <strain evidence="12">CECT 7878</strain>
    </source>
</reference>
<evidence type="ECO:0000256" key="3">
    <source>
        <dbReference type="ARBA" id="ARBA00022553"/>
    </source>
</evidence>
<keyword evidence="3" id="KW-0597">Phosphoprotein</keyword>
<dbReference type="GO" id="GO:0046983">
    <property type="term" value="F:protein dimerization activity"/>
    <property type="evidence" value="ECO:0007669"/>
    <property type="project" value="UniProtKB-UniRule"/>
</dbReference>
<dbReference type="GO" id="GO:0000155">
    <property type="term" value="F:phosphorelay sensor kinase activity"/>
    <property type="evidence" value="ECO:0007669"/>
    <property type="project" value="UniProtKB-UniRule"/>
</dbReference>
<dbReference type="InterPro" id="IPR036890">
    <property type="entry name" value="HATPase_C_sf"/>
</dbReference>
<keyword evidence="5 7" id="KW-0418">Kinase</keyword>
<feature type="domain" description="HAMP" evidence="10">
    <location>
        <begin position="185"/>
        <end position="238"/>
    </location>
</feature>
<dbReference type="GO" id="GO:0005886">
    <property type="term" value="C:plasma membrane"/>
    <property type="evidence" value="ECO:0007669"/>
    <property type="project" value="UniProtKB-SubCell"/>
</dbReference>
<dbReference type="EC" id="2.7.13.3" evidence="7"/>
<dbReference type="Gene3D" id="1.20.120.960">
    <property type="entry name" value="Histidine kinase NarX, sensor domain"/>
    <property type="match status" value="1"/>
</dbReference>
<dbReference type="Gene3D" id="1.20.5.1930">
    <property type="match status" value="1"/>
</dbReference>
<dbReference type="PIRSF" id="PIRSF003167">
    <property type="entry name" value="STHK_NarX/NarQ"/>
    <property type="match status" value="1"/>
</dbReference>
<evidence type="ECO:0000256" key="1">
    <source>
        <dbReference type="ARBA" id="ARBA00000085"/>
    </source>
</evidence>
<comment type="catalytic activity">
    <reaction evidence="1 7">
        <text>ATP + protein L-histidine = ADP + protein N-phospho-L-histidine.</text>
        <dbReference type="EC" id="2.7.13.3"/>
    </reaction>
</comment>
<evidence type="ECO:0000259" key="10">
    <source>
        <dbReference type="PROSITE" id="PS50885"/>
    </source>
</evidence>
<keyword evidence="7" id="KW-1003">Cell membrane</keyword>
<dbReference type="SMART" id="SM00387">
    <property type="entry name" value="HATPase_c"/>
    <property type="match status" value="1"/>
</dbReference>
<dbReference type="PANTHER" id="PTHR24421">
    <property type="entry name" value="NITRATE/NITRITE SENSOR PROTEIN NARX-RELATED"/>
    <property type="match status" value="1"/>
</dbReference>
<sequence length="593" mass="69091">MNIRVAMSIKTLMFWRQFSFVKKISIIILCLASLSITGMLISANTSESIQGNAHMINQVGAIRMQSYRLLALSNGQQAIAPDIAVLEHMLEATSFQRFIQHEKFETPYLEILQLWYSDIKPTLLTSEDKDEKLQAVESFIVQLNVLISQIDNHTEHTITTISQTQNIFIALTIIFLFLAFTGLHKRLFTPWRELLTIANAIRNGDFEQRFDSRHYRDEMAVLGETFNNMSVELKVMYDDLEERVHQKTSELKQQNDYLDFLYRSGQRFNRHHLNINTLSPLFQELISLLELHSVTFNPSDKLRYFIDEQIHYHQTVDHQMIDYQTTDEQRNRAFTPQNWPVGDDYHEYGTLQTTYRDKTLPSEKQKLIETFCDLFTQYLATRVQEQRKHQLLVIEERHTIARELHDSIAQSLSFLKIKSGILRMQSDNFSATQHELLEDISREINAAYHQLRELLVTFRLKIDDSDLSNAIKNSVDEYSEKLGFAIQLNNQWQDNSITPHHFIHILQIIREALSNIYKHSKATEVTIHLTQDENKMCHLNIMDNGVGIEPQQQEMANHYGLTIIADRVKALDGNLTIDSKPDQGTEIAIQFYP</sequence>
<dbReference type="CDD" id="cd06225">
    <property type="entry name" value="HAMP"/>
    <property type="match status" value="1"/>
</dbReference>
<dbReference type="PROSITE" id="PS50885">
    <property type="entry name" value="HAMP"/>
    <property type="match status" value="1"/>
</dbReference>
<keyword evidence="7" id="KW-0067">ATP-binding</keyword>
<keyword evidence="8" id="KW-0812">Transmembrane</keyword>
<dbReference type="Pfam" id="PF02518">
    <property type="entry name" value="HATPase_c"/>
    <property type="match status" value="1"/>
</dbReference>
<feature type="domain" description="Histidine kinase" evidence="9">
    <location>
        <begin position="399"/>
        <end position="593"/>
    </location>
</feature>
<dbReference type="AlphaFoldDB" id="A0A1R4LRY6"/>
<proteinExistence type="predicted"/>
<dbReference type="InterPro" id="IPR003594">
    <property type="entry name" value="HATPase_dom"/>
</dbReference>
<organism evidence="11 12">
    <name type="scientific">Vibrio ruber (strain DSM 16370 / JCM 11486 / BCRC 17186 / CECT 7878 / LMG 23124 / VR1)</name>
    <dbReference type="NCBI Taxonomy" id="1123498"/>
    <lineage>
        <taxon>Bacteria</taxon>
        <taxon>Pseudomonadati</taxon>
        <taxon>Pseudomonadota</taxon>
        <taxon>Gammaproteobacteria</taxon>
        <taxon>Vibrionales</taxon>
        <taxon>Vibrionaceae</taxon>
        <taxon>Vibrio</taxon>
    </lineage>
</organism>
<dbReference type="PANTHER" id="PTHR24421:SF51">
    <property type="entry name" value="NITRATE_NITRITE SENSOR PROTEIN NARX"/>
    <property type="match status" value="1"/>
</dbReference>
<dbReference type="SMART" id="SM00304">
    <property type="entry name" value="HAMP"/>
    <property type="match status" value="1"/>
</dbReference>
<dbReference type="SUPFAM" id="SSF55874">
    <property type="entry name" value="ATPase domain of HSP90 chaperone/DNA topoisomerase II/histidine kinase"/>
    <property type="match status" value="1"/>
</dbReference>
<accession>A0A1R4LRY6</accession>
<dbReference type="Pfam" id="PF07730">
    <property type="entry name" value="HisKA_3"/>
    <property type="match status" value="1"/>
</dbReference>
<dbReference type="CDD" id="cd22900">
    <property type="entry name" value="NarX_sensor"/>
    <property type="match status" value="1"/>
</dbReference>
<evidence type="ECO:0000259" key="9">
    <source>
        <dbReference type="PROSITE" id="PS50109"/>
    </source>
</evidence>
<dbReference type="Gene3D" id="1.10.8.500">
    <property type="entry name" value="HAMP domain in histidine kinase"/>
    <property type="match status" value="1"/>
</dbReference>
<dbReference type="STRING" id="1123498.VR7878_03299"/>
<evidence type="ECO:0000313" key="11">
    <source>
        <dbReference type="EMBL" id="SJN59223.1"/>
    </source>
</evidence>
<dbReference type="PROSITE" id="PS50109">
    <property type="entry name" value="HIS_KIN"/>
    <property type="match status" value="1"/>
</dbReference>
<dbReference type="Pfam" id="PF00672">
    <property type="entry name" value="HAMP"/>
    <property type="match status" value="1"/>
</dbReference>
<evidence type="ECO:0000256" key="4">
    <source>
        <dbReference type="ARBA" id="ARBA00022679"/>
    </source>
</evidence>
<dbReference type="InterPro" id="IPR042295">
    <property type="entry name" value="NarX-like_N_sf"/>
</dbReference>
<dbReference type="InterPro" id="IPR016380">
    <property type="entry name" value="Sig_transdc_His_kin_NarX/NarQ"/>
</dbReference>
<keyword evidence="6 7" id="KW-0902">Two-component regulatory system</keyword>
<keyword evidence="7" id="KW-0547">Nucleotide-binding</keyword>
<keyword evidence="4 7" id="KW-0808">Transferase</keyword>
<keyword evidence="8" id="KW-1133">Transmembrane helix</keyword>
<evidence type="ECO:0000256" key="8">
    <source>
        <dbReference type="SAM" id="Phobius"/>
    </source>
</evidence>
<dbReference type="Gene3D" id="3.30.565.10">
    <property type="entry name" value="Histidine kinase-like ATPase, C-terminal domain"/>
    <property type="match status" value="1"/>
</dbReference>
<name>A0A1R4LRY6_VIBR1</name>
<comment type="subcellular location">
    <subcellularLocation>
        <location evidence="7">Cell inner membrane</location>
    </subcellularLocation>
    <subcellularLocation>
        <location evidence="2">Membrane</location>
    </subcellularLocation>
</comment>
<evidence type="ECO:0000256" key="7">
    <source>
        <dbReference type="PIRNR" id="PIRNR003167"/>
    </source>
</evidence>
<dbReference type="InterPro" id="IPR003660">
    <property type="entry name" value="HAMP_dom"/>
</dbReference>
<dbReference type="InterPro" id="IPR005467">
    <property type="entry name" value="His_kinase_dom"/>
</dbReference>
<dbReference type="CDD" id="cd16917">
    <property type="entry name" value="HATPase_UhpB-NarQ-NarX-like"/>
    <property type="match status" value="1"/>
</dbReference>
<gene>
    <name evidence="11" type="primary">narX</name>
    <name evidence="11" type="ORF">VR7878_03299</name>
</gene>
<protein>
    <recommendedName>
        <fullName evidence="7">Sensor protein</fullName>
        <ecNumber evidence="7">2.7.13.3</ecNumber>
    </recommendedName>
</protein>
<keyword evidence="12" id="KW-1185">Reference proteome</keyword>
<keyword evidence="7" id="KW-0997">Cell inner membrane</keyword>
<dbReference type="GO" id="GO:0005524">
    <property type="term" value="F:ATP binding"/>
    <property type="evidence" value="ECO:0007669"/>
    <property type="project" value="UniProtKB-UniRule"/>
</dbReference>
<evidence type="ECO:0000256" key="5">
    <source>
        <dbReference type="ARBA" id="ARBA00022777"/>
    </source>
</evidence>
<keyword evidence="7 8" id="KW-0472">Membrane</keyword>
<dbReference type="InterPro" id="IPR050482">
    <property type="entry name" value="Sensor_HK_TwoCompSys"/>
</dbReference>
<dbReference type="EMBL" id="FULE01000047">
    <property type="protein sequence ID" value="SJN59223.1"/>
    <property type="molecule type" value="Genomic_DNA"/>
</dbReference>
<dbReference type="Proteomes" id="UP000188276">
    <property type="component" value="Unassembled WGS sequence"/>
</dbReference>
<feature type="transmembrane region" description="Helical" evidence="8">
    <location>
        <begin position="167"/>
        <end position="183"/>
    </location>
</feature>
<evidence type="ECO:0000256" key="6">
    <source>
        <dbReference type="ARBA" id="ARBA00023012"/>
    </source>
</evidence>
<evidence type="ECO:0000256" key="2">
    <source>
        <dbReference type="ARBA" id="ARBA00004370"/>
    </source>
</evidence>
<evidence type="ECO:0000313" key="12">
    <source>
        <dbReference type="Proteomes" id="UP000188276"/>
    </source>
</evidence>
<dbReference type="InterPro" id="IPR011712">
    <property type="entry name" value="Sig_transdc_His_kin_sub3_dim/P"/>
</dbReference>
<dbReference type="SUPFAM" id="SSF158472">
    <property type="entry name" value="HAMP domain-like"/>
    <property type="match status" value="1"/>
</dbReference>